<dbReference type="SUPFAM" id="SSF49303">
    <property type="entry name" value="beta-Galactosidase/glucuronidase domain"/>
    <property type="match status" value="3"/>
</dbReference>
<name>A0A847RAN1_9BACT</name>
<dbReference type="InterPro" id="IPR017853">
    <property type="entry name" value="GH"/>
</dbReference>
<comment type="similarity">
    <text evidence="13">Belongs to the glycosyl hydrolase 2 family. Beta-mannosidase B subfamily.</text>
</comment>
<dbReference type="GO" id="GO:0004567">
    <property type="term" value="F:beta-mannosidase activity"/>
    <property type="evidence" value="ECO:0007669"/>
    <property type="project" value="UniProtKB-EC"/>
</dbReference>
<dbReference type="GO" id="GO:0006516">
    <property type="term" value="P:glycoprotein catabolic process"/>
    <property type="evidence" value="ECO:0007669"/>
    <property type="project" value="TreeGrafter"/>
</dbReference>
<dbReference type="FunFam" id="2.60.120.260:FF:000060">
    <property type="entry name" value="Probable beta-mannosidase"/>
    <property type="match status" value="1"/>
</dbReference>
<evidence type="ECO:0000256" key="10">
    <source>
        <dbReference type="ARBA" id="ARBA00023180"/>
    </source>
</evidence>
<feature type="chain" id="PRO_5032533769" description="Beta-mannosidase B" evidence="16">
    <location>
        <begin position="23"/>
        <end position="866"/>
    </location>
</feature>
<dbReference type="Pfam" id="PF17753">
    <property type="entry name" value="Ig_mannosidase"/>
    <property type="match status" value="1"/>
</dbReference>
<dbReference type="Gene3D" id="2.60.40.10">
    <property type="entry name" value="Immunoglobulins"/>
    <property type="match status" value="3"/>
</dbReference>
<evidence type="ECO:0000256" key="9">
    <source>
        <dbReference type="ARBA" id="ARBA00022801"/>
    </source>
</evidence>
<dbReference type="Gene3D" id="2.60.120.260">
    <property type="entry name" value="Galactose-binding domain-like"/>
    <property type="match status" value="1"/>
</dbReference>
<dbReference type="InterPro" id="IPR041447">
    <property type="entry name" value="Mannosidase_ig"/>
</dbReference>
<dbReference type="InterPro" id="IPR013783">
    <property type="entry name" value="Ig-like_fold"/>
</dbReference>
<evidence type="ECO:0000256" key="1">
    <source>
        <dbReference type="ARBA" id="ARBA00000829"/>
    </source>
</evidence>
<evidence type="ECO:0000313" key="22">
    <source>
        <dbReference type="Proteomes" id="UP000570474"/>
    </source>
</evidence>
<feature type="signal peptide" evidence="16">
    <location>
        <begin position="1"/>
        <end position="22"/>
    </location>
</feature>
<evidence type="ECO:0000256" key="8">
    <source>
        <dbReference type="ARBA" id="ARBA00022729"/>
    </source>
</evidence>
<organism evidence="21 22">
    <name type="scientific">Chitinophaga varians</name>
    <dbReference type="NCBI Taxonomy" id="2202339"/>
    <lineage>
        <taxon>Bacteria</taxon>
        <taxon>Pseudomonadati</taxon>
        <taxon>Bacteroidota</taxon>
        <taxon>Chitinophagia</taxon>
        <taxon>Chitinophagales</taxon>
        <taxon>Chitinophagaceae</taxon>
        <taxon>Chitinophaga</taxon>
    </lineage>
</organism>
<comment type="subunit">
    <text evidence="5">Homodimer.</text>
</comment>
<dbReference type="SUPFAM" id="SSF49785">
    <property type="entry name" value="Galactose-binding domain-like"/>
    <property type="match status" value="1"/>
</dbReference>
<evidence type="ECO:0000256" key="11">
    <source>
        <dbReference type="ARBA" id="ARBA00023228"/>
    </source>
</evidence>
<dbReference type="InterPro" id="IPR036156">
    <property type="entry name" value="Beta-gal/glucu_dom_sf"/>
</dbReference>
<proteinExistence type="inferred from homology"/>
<comment type="caution">
    <text evidence="21">The sequence shown here is derived from an EMBL/GenBank/DDBJ whole genome shotgun (WGS) entry which is preliminary data.</text>
</comment>
<feature type="domain" description="Beta-mannosidase Ig-fold" evidence="18">
    <location>
        <begin position="796"/>
        <end position="863"/>
    </location>
</feature>
<evidence type="ECO:0000256" key="6">
    <source>
        <dbReference type="ARBA" id="ARBA00012754"/>
    </source>
</evidence>
<comment type="catalytic activity">
    <reaction evidence="1">
        <text>Hydrolysis of terminal, non-reducing beta-D-mannose residues in beta-D-mannosides.</text>
        <dbReference type="EC" id="3.2.1.25"/>
    </reaction>
</comment>
<dbReference type="InterPro" id="IPR050887">
    <property type="entry name" value="Beta-mannosidase_GH2"/>
</dbReference>
<evidence type="ECO:0000256" key="14">
    <source>
        <dbReference type="ARBA" id="ARBA00041069"/>
    </source>
</evidence>
<dbReference type="SUPFAM" id="SSF51445">
    <property type="entry name" value="(Trans)glycosidases"/>
    <property type="match status" value="1"/>
</dbReference>
<protein>
    <recommendedName>
        <fullName evidence="14">Beta-mannosidase B</fullName>
        <ecNumber evidence="6">3.2.1.25</ecNumber>
    </recommendedName>
    <alternativeName>
        <fullName evidence="15">Mannanase B</fullName>
    </alternativeName>
</protein>
<comment type="pathway">
    <text evidence="4">Glycan metabolism; N-glycan degradation.</text>
</comment>
<keyword evidence="9 21" id="KW-0378">Hydrolase</keyword>
<keyword evidence="7" id="KW-0964">Secreted</keyword>
<dbReference type="Pfam" id="PF00703">
    <property type="entry name" value="Glyco_hydro_2"/>
    <property type="match status" value="1"/>
</dbReference>
<gene>
    <name evidence="21" type="ORF">HGH92_07410</name>
</gene>
<keyword evidence="10" id="KW-0325">Glycoprotein</keyword>
<evidence type="ECO:0000259" key="17">
    <source>
        <dbReference type="Pfam" id="PF00703"/>
    </source>
</evidence>
<evidence type="ECO:0000256" key="4">
    <source>
        <dbReference type="ARBA" id="ARBA00004740"/>
    </source>
</evidence>
<keyword evidence="22" id="KW-1185">Reference proteome</keyword>
<dbReference type="Gene3D" id="3.20.20.80">
    <property type="entry name" value="Glycosidases"/>
    <property type="match status" value="1"/>
</dbReference>
<dbReference type="GO" id="GO:0005576">
    <property type="term" value="C:extracellular region"/>
    <property type="evidence" value="ECO:0007669"/>
    <property type="project" value="UniProtKB-SubCell"/>
</dbReference>
<dbReference type="Proteomes" id="UP000570474">
    <property type="component" value="Unassembled WGS sequence"/>
</dbReference>
<evidence type="ECO:0000259" key="19">
    <source>
        <dbReference type="Pfam" id="PF17786"/>
    </source>
</evidence>
<dbReference type="InterPro" id="IPR006102">
    <property type="entry name" value="Ig-like_GH2"/>
</dbReference>
<sequence>MRWGRWLVSIFFLTCVTKSIYAAGTVTDTLVSGWEFSRVDEGVWRPATVPGTVHTDLLALQMIPDPFVGSNEKAVQWVDKKDWQYRKKWKLSAAELQYDVLELDFKGLDTYASVYVNGQLVLQSANMFVEQVVNIKRWLREGDNELRVLFESPVKHDMPQFLKDQVIYPAGNDASDIPLSIYARKAPYHYGWDWGPRLVTSGIWRPVLLKKWNKAVIRDVWWQQQQLSTASATLNAVTTIEAVAPGTYNLKLTTQLGSYSKVTTTKVTLKQGRNTVQAPVQVRQPQLWWPAGQGNPTCYVMTAELLDNTVSFDKDEQMVGLRTIEVVNQPDSLGESFYVKVNGRPVFMKGANYIPQDNFLPRVSASKYKQLFDDMRNSHFNMVRVWGGGIYEDDLFYSLADVNGILVWQDFMFACTLYPSDTAFLNNVKAEAADNIRRLRKHPSLALWCGNNEVAVAIKNWGWQSGYAYTDAQWASLQQGYDQLFKTVLPAVVKENDPGRFYFHSSPISNWGKKEDFTKGDNHYWGVWHGMEWFEAFNTHIPRFMSEYGFQSFPEMATIDSFATKADYDIYSNVMQSHQKSPAKGNTAIRTYMLHYYQAPKDFPSFVYLSQVLQAEGMKVAIEAHRRAMPYCMGTLYWQLNDCWPGPSWSGRDYYGRWKALQYYVKEAFNPLLISGVVENNQLKVWAVSDETRNHKAAVELVAMDLAGNPVWKQTLSGVDVPANTSKQIFTVDTAAILKGRNPAEVICYAQLRIDDKIVSRNIFYFAPAKDMQLEKPAFTTTVEHKLFVDPPSLYRDRVLLTIRADRFARNVYLQLNNATPGEQFDQNYFDLLPGESRTVWLRSTRDIEKIKAALTITSLVDTYKN</sequence>
<evidence type="ECO:0000256" key="7">
    <source>
        <dbReference type="ARBA" id="ARBA00022525"/>
    </source>
</evidence>
<evidence type="ECO:0000256" key="3">
    <source>
        <dbReference type="ARBA" id="ARBA00004613"/>
    </source>
</evidence>
<comment type="subcellular location">
    <subcellularLocation>
        <location evidence="2">Lysosome</location>
    </subcellularLocation>
    <subcellularLocation>
        <location evidence="3">Secreted</location>
    </subcellularLocation>
</comment>
<feature type="domain" description="Glycoside hydrolase family 2 immunoglobulin-like beta-sandwich" evidence="17">
    <location>
        <begin position="217"/>
        <end position="322"/>
    </location>
</feature>
<evidence type="ECO:0000256" key="5">
    <source>
        <dbReference type="ARBA" id="ARBA00011738"/>
    </source>
</evidence>
<keyword evidence="8 16" id="KW-0732">Signal</keyword>
<dbReference type="InterPro" id="IPR008979">
    <property type="entry name" value="Galactose-bd-like_sf"/>
</dbReference>
<feature type="domain" description="Mannosidase Ig/CBM-like" evidence="19">
    <location>
        <begin position="682"/>
        <end position="771"/>
    </location>
</feature>
<dbReference type="PANTHER" id="PTHR43730:SF1">
    <property type="entry name" value="BETA-MANNOSIDASE"/>
    <property type="match status" value="1"/>
</dbReference>
<dbReference type="Pfam" id="PF17786">
    <property type="entry name" value="Mannosidase_ig"/>
    <property type="match status" value="1"/>
</dbReference>
<evidence type="ECO:0000256" key="15">
    <source>
        <dbReference type="ARBA" id="ARBA00041614"/>
    </source>
</evidence>
<keyword evidence="11" id="KW-0458">Lysosome</keyword>
<accession>A0A847RAN1</accession>
<evidence type="ECO:0000256" key="13">
    <source>
        <dbReference type="ARBA" id="ARBA00038429"/>
    </source>
</evidence>
<dbReference type="GO" id="GO:0005975">
    <property type="term" value="P:carbohydrate metabolic process"/>
    <property type="evidence" value="ECO:0007669"/>
    <property type="project" value="InterPro"/>
</dbReference>
<dbReference type="AlphaFoldDB" id="A0A847RAN1"/>
<dbReference type="PANTHER" id="PTHR43730">
    <property type="entry name" value="BETA-MANNOSIDASE"/>
    <property type="match status" value="1"/>
</dbReference>
<evidence type="ECO:0000256" key="16">
    <source>
        <dbReference type="SAM" id="SignalP"/>
    </source>
</evidence>
<evidence type="ECO:0000256" key="2">
    <source>
        <dbReference type="ARBA" id="ARBA00004371"/>
    </source>
</evidence>
<dbReference type="GO" id="GO:0005764">
    <property type="term" value="C:lysosome"/>
    <property type="evidence" value="ECO:0007669"/>
    <property type="project" value="UniProtKB-SubCell"/>
</dbReference>
<evidence type="ECO:0000259" key="18">
    <source>
        <dbReference type="Pfam" id="PF17753"/>
    </source>
</evidence>
<dbReference type="InterPro" id="IPR041625">
    <property type="entry name" value="Beta-mannosidase_Ig"/>
</dbReference>
<dbReference type="Pfam" id="PF22666">
    <property type="entry name" value="Glyco_hydro_2_N2"/>
    <property type="match status" value="1"/>
</dbReference>
<evidence type="ECO:0000313" key="21">
    <source>
        <dbReference type="EMBL" id="NLR64129.1"/>
    </source>
</evidence>
<dbReference type="EC" id="3.2.1.25" evidence="6"/>
<reference evidence="21 22" key="1">
    <citation type="submission" date="2020-04" db="EMBL/GenBank/DDBJ databases">
        <authorList>
            <person name="Yin C."/>
        </authorList>
    </citation>
    <scope>NUCLEOTIDE SEQUENCE [LARGE SCALE GENOMIC DNA]</scope>
    <source>
        <strain evidence="21 22">Ae27</strain>
    </source>
</reference>
<dbReference type="FunFam" id="3.20.20.80:FF:000050">
    <property type="entry name" value="Beta-mannosidase B"/>
    <property type="match status" value="1"/>
</dbReference>
<dbReference type="EMBL" id="JABAIA010000001">
    <property type="protein sequence ID" value="NLR64129.1"/>
    <property type="molecule type" value="Genomic_DNA"/>
</dbReference>
<evidence type="ECO:0000259" key="20">
    <source>
        <dbReference type="Pfam" id="PF22666"/>
    </source>
</evidence>
<keyword evidence="12" id="KW-0326">Glycosidase</keyword>
<feature type="domain" description="Beta-mannosidase-like galactose-binding" evidence="20">
    <location>
        <begin position="34"/>
        <end position="205"/>
    </location>
</feature>
<evidence type="ECO:0000256" key="12">
    <source>
        <dbReference type="ARBA" id="ARBA00023295"/>
    </source>
</evidence>
<dbReference type="InterPro" id="IPR054593">
    <property type="entry name" value="Beta-mannosidase-like_N2"/>
</dbReference>